<dbReference type="PANTHER" id="PTHR42760">
    <property type="entry name" value="SHORT-CHAIN DEHYDROGENASES/REDUCTASES FAMILY MEMBER"/>
    <property type="match status" value="1"/>
</dbReference>
<dbReference type="Pfam" id="PF13561">
    <property type="entry name" value="adh_short_C2"/>
    <property type="match status" value="1"/>
</dbReference>
<name>L9XGP9_9EURY</name>
<evidence type="ECO:0000256" key="1">
    <source>
        <dbReference type="ARBA" id="ARBA00006484"/>
    </source>
</evidence>
<dbReference type="InterPro" id="IPR002347">
    <property type="entry name" value="SDR_fam"/>
</dbReference>
<sequence>MLLLVVRRRMTGDDAVAIVTGAASGIGRGIAEVLANEGATVVVADIDEDAARETADELSGETMAVPVDVTDPDETNALAEAVVDEYGRIDILCANAGIYPSAPLNELSTDDWDDVLDVNVKSVLLSVQACLPHMKAREYGRIVLTSSITGPMVGYPGWAHYGASKAAMLGFMRTAAMEVADADITINAVLPGNIRTGGLDDLGEEYLDRMRASIPKGTLGTPEDIGHAVAYLASEEAGYVTGATLVVDGGQTLPESQLALEELE</sequence>
<comment type="similarity">
    <text evidence="1">Belongs to the short-chain dehydrogenases/reductases (SDR) family.</text>
</comment>
<gene>
    <name evidence="2" type="ORF">C491_01946</name>
</gene>
<proteinExistence type="inferred from homology"/>
<accession>L9XGP9</accession>
<dbReference type="NCBIfam" id="NF004202">
    <property type="entry name" value="PRK05653.2-2"/>
    <property type="match status" value="1"/>
</dbReference>
<dbReference type="PATRIC" id="fig|1227497.3.peg.403"/>
<dbReference type="NCBIfam" id="NF005559">
    <property type="entry name" value="PRK07231.1"/>
    <property type="match status" value="1"/>
</dbReference>
<evidence type="ECO:0000313" key="3">
    <source>
        <dbReference type="Proteomes" id="UP000011688"/>
    </source>
</evidence>
<dbReference type="FunFam" id="3.40.50.720:FF:000084">
    <property type="entry name" value="Short-chain dehydrogenase reductase"/>
    <property type="match status" value="1"/>
</dbReference>
<protein>
    <submittedName>
        <fullName evidence="2">Short-chain dehydrogenase/reductase SDR</fullName>
    </submittedName>
</protein>
<dbReference type="NCBIfam" id="NF009466">
    <property type="entry name" value="PRK12826.1-2"/>
    <property type="match status" value="1"/>
</dbReference>
<dbReference type="Gene3D" id="3.40.50.720">
    <property type="entry name" value="NAD(P)-binding Rossmann-like Domain"/>
    <property type="match status" value="1"/>
</dbReference>
<dbReference type="eggNOG" id="arCOG01259">
    <property type="taxonomic scope" value="Archaea"/>
</dbReference>
<comment type="caution">
    <text evidence="2">The sequence shown here is derived from an EMBL/GenBank/DDBJ whole genome shotgun (WGS) entry which is preliminary data.</text>
</comment>
<reference evidence="2 3" key="1">
    <citation type="journal article" date="2014" name="PLoS Genet.">
        <title>Phylogenetically driven sequencing of extremely halophilic archaea reveals strategies for static and dynamic osmo-response.</title>
        <authorList>
            <person name="Becker E.A."/>
            <person name="Seitzer P.M."/>
            <person name="Tritt A."/>
            <person name="Larsen D."/>
            <person name="Krusor M."/>
            <person name="Yao A.I."/>
            <person name="Wu D."/>
            <person name="Madern D."/>
            <person name="Eisen J.A."/>
            <person name="Darling A.E."/>
            <person name="Facciotti M.T."/>
        </authorList>
    </citation>
    <scope>NUCLEOTIDE SEQUENCE [LARGE SCALE GENOMIC DNA]</scope>
    <source>
        <strain evidence="2 3">DSM 10524</strain>
    </source>
</reference>
<dbReference type="PRINTS" id="PR00081">
    <property type="entry name" value="GDHRDH"/>
</dbReference>
<dbReference type="InterPro" id="IPR036291">
    <property type="entry name" value="NAD(P)-bd_dom_sf"/>
</dbReference>
<dbReference type="GO" id="GO:0030497">
    <property type="term" value="P:fatty acid elongation"/>
    <property type="evidence" value="ECO:0007669"/>
    <property type="project" value="TreeGrafter"/>
</dbReference>
<dbReference type="Proteomes" id="UP000011688">
    <property type="component" value="Unassembled WGS sequence"/>
</dbReference>
<dbReference type="STRING" id="1227497.C491_01946"/>
<dbReference type="GO" id="GO:0016616">
    <property type="term" value="F:oxidoreductase activity, acting on the CH-OH group of donors, NAD or NADP as acceptor"/>
    <property type="evidence" value="ECO:0007669"/>
    <property type="project" value="TreeGrafter"/>
</dbReference>
<evidence type="ECO:0000313" key="2">
    <source>
        <dbReference type="EMBL" id="ELY60909.1"/>
    </source>
</evidence>
<dbReference type="InterPro" id="IPR020904">
    <property type="entry name" value="Sc_DH/Rdtase_CS"/>
</dbReference>
<dbReference type="PRINTS" id="PR00080">
    <property type="entry name" value="SDRFAMILY"/>
</dbReference>
<dbReference type="AlphaFoldDB" id="L9XGP9"/>
<dbReference type="EMBL" id="AOIB01000010">
    <property type="protein sequence ID" value="ELY60909.1"/>
    <property type="molecule type" value="Genomic_DNA"/>
</dbReference>
<dbReference type="PROSITE" id="PS00061">
    <property type="entry name" value="ADH_SHORT"/>
    <property type="match status" value="1"/>
</dbReference>
<keyword evidence="3" id="KW-1185">Reference proteome</keyword>
<dbReference type="NCBIfam" id="NF009468">
    <property type="entry name" value="PRK12826.1-4"/>
    <property type="match status" value="1"/>
</dbReference>
<dbReference type="SUPFAM" id="SSF51735">
    <property type="entry name" value="NAD(P)-binding Rossmann-fold domains"/>
    <property type="match status" value="1"/>
</dbReference>
<organism evidence="2 3">
    <name type="scientific">Natronococcus amylolyticus DSM 10524</name>
    <dbReference type="NCBI Taxonomy" id="1227497"/>
    <lineage>
        <taxon>Archaea</taxon>
        <taxon>Methanobacteriati</taxon>
        <taxon>Methanobacteriota</taxon>
        <taxon>Stenosarchaea group</taxon>
        <taxon>Halobacteria</taxon>
        <taxon>Halobacteriales</taxon>
        <taxon>Natrialbaceae</taxon>
        <taxon>Natronococcus</taxon>
    </lineage>
</organism>
<dbReference type="PANTHER" id="PTHR42760:SF40">
    <property type="entry name" value="3-OXOACYL-[ACYL-CARRIER-PROTEIN] REDUCTASE, CHLOROPLASTIC"/>
    <property type="match status" value="1"/>
</dbReference>